<dbReference type="RefSeq" id="XP_028308854.1">
    <property type="nucleotide sequence ID" value="XM_028453053.1"/>
</dbReference>
<feature type="region of interest" description="Disordered" evidence="1">
    <location>
        <begin position="222"/>
        <end position="247"/>
    </location>
</feature>
<evidence type="ECO:0000313" key="3">
    <source>
        <dbReference type="Proteomes" id="UP000694680"/>
    </source>
</evidence>
<protein>
    <submittedName>
        <fullName evidence="2">Uncharacterized LOC114467059</fullName>
    </submittedName>
</protein>
<feature type="region of interest" description="Disordered" evidence="1">
    <location>
        <begin position="428"/>
        <end position="475"/>
    </location>
</feature>
<reference evidence="2" key="3">
    <citation type="submission" date="2025-09" db="UniProtKB">
        <authorList>
            <consortium name="Ensembl"/>
        </authorList>
    </citation>
    <scope>IDENTIFICATION</scope>
</reference>
<feature type="compositionally biased region" description="Basic and acidic residues" evidence="1">
    <location>
        <begin position="454"/>
        <end position="474"/>
    </location>
</feature>
<evidence type="ECO:0000256" key="1">
    <source>
        <dbReference type="SAM" id="MobiDB-lite"/>
    </source>
</evidence>
<feature type="compositionally biased region" description="Basic and acidic residues" evidence="1">
    <location>
        <begin position="15"/>
        <end position="35"/>
    </location>
</feature>
<dbReference type="Ensembl" id="ENSGWIT00000044305.1">
    <property type="protein sequence ID" value="ENSGWIP00000040790.1"/>
    <property type="gene ID" value="ENSGWIG00000020573.1"/>
</dbReference>
<keyword evidence="3" id="KW-1185">Reference proteome</keyword>
<name>A0A8C5H6I5_GOUWI</name>
<reference evidence="2" key="2">
    <citation type="submission" date="2025-08" db="UniProtKB">
        <authorList>
            <consortium name="Ensembl"/>
        </authorList>
    </citation>
    <scope>IDENTIFICATION</scope>
</reference>
<proteinExistence type="predicted"/>
<feature type="region of interest" description="Disordered" evidence="1">
    <location>
        <begin position="322"/>
        <end position="341"/>
    </location>
</feature>
<feature type="region of interest" description="Disordered" evidence="1">
    <location>
        <begin position="1"/>
        <end position="71"/>
    </location>
</feature>
<feature type="region of interest" description="Disordered" evidence="1">
    <location>
        <begin position="168"/>
        <end position="197"/>
    </location>
</feature>
<gene>
    <name evidence="2" type="primary">troap</name>
</gene>
<feature type="compositionally biased region" description="Polar residues" evidence="1">
    <location>
        <begin position="118"/>
        <end position="133"/>
    </location>
</feature>
<dbReference type="CTD" id="10024"/>
<dbReference type="AlphaFoldDB" id="A0A8C5H6I5"/>
<reference evidence="2" key="1">
    <citation type="submission" date="2020-06" db="EMBL/GenBank/DDBJ databases">
        <authorList>
            <consortium name="Wellcome Sanger Institute Data Sharing"/>
        </authorList>
    </citation>
    <scope>NUCLEOTIDE SEQUENCE [LARGE SCALE GENOMIC DNA]</scope>
</reference>
<dbReference type="RefSeq" id="XP_028308855.1">
    <property type="nucleotide sequence ID" value="XM_028453054.1"/>
</dbReference>
<feature type="compositionally biased region" description="Polar residues" evidence="1">
    <location>
        <begin position="222"/>
        <end position="239"/>
    </location>
</feature>
<dbReference type="GeneID" id="114467059"/>
<organism evidence="2 3">
    <name type="scientific">Gouania willdenowi</name>
    <name type="common">Blunt-snouted clingfish</name>
    <name type="synonym">Lepadogaster willdenowi</name>
    <dbReference type="NCBI Taxonomy" id="441366"/>
    <lineage>
        <taxon>Eukaryota</taxon>
        <taxon>Metazoa</taxon>
        <taxon>Chordata</taxon>
        <taxon>Craniata</taxon>
        <taxon>Vertebrata</taxon>
        <taxon>Euteleostomi</taxon>
        <taxon>Actinopterygii</taxon>
        <taxon>Neopterygii</taxon>
        <taxon>Teleostei</taxon>
        <taxon>Neoteleostei</taxon>
        <taxon>Acanthomorphata</taxon>
        <taxon>Ovalentaria</taxon>
        <taxon>Blenniimorphae</taxon>
        <taxon>Blenniiformes</taxon>
        <taxon>Gobiesocoidei</taxon>
        <taxon>Gobiesocidae</taxon>
        <taxon>Gobiesocinae</taxon>
        <taxon>Gouania</taxon>
    </lineage>
</organism>
<feature type="compositionally biased region" description="Basic and acidic residues" evidence="1">
    <location>
        <begin position="47"/>
        <end position="61"/>
    </location>
</feature>
<dbReference type="Proteomes" id="UP000694680">
    <property type="component" value="Chromosome 7"/>
</dbReference>
<accession>A0A8C5H6I5</accession>
<dbReference type="OrthoDB" id="8722817at2759"/>
<evidence type="ECO:0000313" key="2">
    <source>
        <dbReference type="Ensembl" id="ENSGWIP00000040790.1"/>
    </source>
</evidence>
<feature type="region of interest" description="Disordered" evidence="1">
    <location>
        <begin position="101"/>
        <end position="133"/>
    </location>
</feature>
<feature type="compositionally biased region" description="Polar residues" evidence="1">
    <location>
        <begin position="169"/>
        <end position="197"/>
    </location>
</feature>
<sequence length="627" mass="69322">MEPSAILRQQSNNKIHNDFQRMKNEQNKKPADPKQSKLVSVPLTSNKDAENQHPEISEIGRKAPVRQGQGGSRLPVLAKSLHLQTASNFSQSHSKWEENPLAGKAKKKRPCTRPVPFNFSQPRSSRVATVKQPQTVMQTGTKTPQRNMCNANSASQPTVLNNKKENVLSHPSAQTGPPSNFKTSHTLSNSGSMTHQNKSVFSTKPVVISEFCLDNMNQLSIKEPSEASNVDPTSQQQGDSLKDKQENFQSDHKALLSILCNKGVDVTSATPQSKQYNYLPQRVSIMKSRKKTGPTTASVKSVQFSPDPSALQSILLNEGVKAGQPLGATPRNSTCPPGRGTSIYTAQRVLVKKNRMEPSDGPAVALRVTPQSKWTPQRVSRHRPMSALKWHQSTQPLTYTTPGAKNCKGYFQSQQQQEVVQRLFVDAEEEQNPDPKDPDTCAQQLPVTASVCEDTERQSRISSDEEGDKPKVEDAQPFLQAPDRESVIFFSTGKKLFRAPRFEKPDEGGPPSSSFKLLQLDEFSAKSAGINQINLSERPHREPVAVKPCSLSPAVALLRRRLPPLDELRMDQEVATYTSMSVTALGFVRVRSRCGNPLASILHFEDSIKFVPIHFDTSSGPYSPLHD</sequence>